<name>A0A4Q8AK14_9MICO</name>
<keyword evidence="6 9" id="KW-1133">Transmembrane helix</keyword>
<keyword evidence="4" id="KW-0050">Antiport</keyword>
<comment type="caution">
    <text evidence="11">The sequence shown here is derived from an EMBL/GenBank/DDBJ whole genome shotgun (WGS) entry which is preliminary data.</text>
</comment>
<keyword evidence="12" id="KW-1185">Reference proteome</keyword>
<evidence type="ECO:0000256" key="9">
    <source>
        <dbReference type="SAM" id="Phobius"/>
    </source>
</evidence>
<dbReference type="AlphaFoldDB" id="A0A4Q8AK14"/>
<dbReference type="Proteomes" id="UP000291483">
    <property type="component" value="Unassembled WGS sequence"/>
</dbReference>
<dbReference type="GO" id="GO:0016020">
    <property type="term" value="C:membrane"/>
    <property type="evidence" value="ECO:0007669"/>
    <property type="project" value="UniProtKB-SubCell"/>
</dbReference>
<feature type="transmembrane region" description="Helical" evidence="9">
    <location>
        <begin position="174"/>
        <end position="195"/>
    </location>
</feature>
<feature type="transmembrane region" description="Helical" evidence="9">
    <location>
        <begin position="216"/>
        <end position="234"/>
    </location>
</feature>
<keyword evidence="3" id="KW-0813">Transport</keyword>
<accession>A0A4Q8AK14</accession>
<feature type="transmembrane region" description="Helical" evidence="9">
    <location>
        <begin position="240"/>
        <end position="257"/>
    </location>
</feature>
<evidence type="ECO:0000256" key="1">
    <source>
        <dbReference type="ARBA" id="ARBA00004141"/>
    </source>
</evidence>
<keyword evidence="8 9" id="KW-0472">Membrane</keyword>
<feature type="transmembrane region" description="Helical" evidence="9">
    <location>
        <begin position="35"/>
        <end position="55"/>
    </location>
</feature>
<reference evidence="11 12" key="1">
    <citation type="submission" date="2019-02" db="EMBL/GenBank/DDBJ databases">
        <title>Sequencing the genomes of 1000 actinobacteria strains.</title>
        <authorList>
            <person name="Klenk H.-P."/>
        </authorList>
    </citation>
    <scope>NUCLEOTIDE SEQUENCE [LARGE SCALE GENOMIC DNA]</scope>
    <source>
        <strain evidence="11 12">DSM 18319</strain>
    </source>
</reference>
<dbReference type="InterPro" id="IPR038770">
    <property type="entry name" value="Na+/solute_symporter_sf"/>
</dbReference>
<evidence type="ECO:0000256" key="8">
    <source>
        <dbReference type="ARBA" id="ARBA00023136"/>
    </source>
</evidence>
<feature type="transmembrane region" description="Helical" evidence="9">
    <location>
        <begin position="334"/>
        <end position="352"/>
    </location>
</feature>
<evidence type="ECO:0000256" key="6">
    <source>
        <dbReference type="ARBA" id="ARBA00022989"/>
    </source>
</evidence>
<evidence type="ECO:0000256" key="2">
    <source>
        <dbReference type="ARBA" id="ARBA00005551"/>
    </source>
</evidence>
<dbReference type="GO" id="GO:1902600">
    <property type="term" value="P:proton transmembrane transport"/>
    <property type="evidence" value="ECO:0007669"/>
    <property type="project" value="InterPro"/>
</dbReference>
<evidence type="ECO:0000256" key="5">
    <source>
        <dbReference type="ARBA" id="ARBA00022692"/>
    </source>
</evidence>
<evidence type="ECO:0000313" key="11">
    <source>
        <dbReference type="EMBL" id="RZU64840.1"/>
    </source>
</evidence>
<feature type="transmembrane region" description="Helical" evidence="9">
    <location>
        <begin position="147"/>
        <end position="168"/>
    </location>
</feature>
<feature type="domain" description="Cation/H+ exchanger transmembrane" evidence="10">
    <location>
        <begin position="21"/>
        <end position="381"/>
    </location>
</feature>
<evidence type="ECO:0000256" key="3">
    <source>
        <dbReference type="ARBA" id="ARBA00022448"/>
    </source>
</evidence>
<evidence type="ECO:0000313" key="12">
    <source>
        <dbReference type="Proteomes" id="UP000291483"/>
    </source>
</evidence>
<evidence type="ECO:0000259" key="10">
    <source>
        <dbReference type="Pfam" id="PF00999"/>
    </source>
</evidence>
<evidence type="ECO:0000256" key="4">
    <source>
        <dbReference type="ARBA" id="ARBA00022449"/>
    </source>
</evidence>
<keyword evidence="5 9" id="KW-0812">Transmembrane</keyword>
<feature type="transmembrane region" description="Helical" evidence="9">
    <location>
        <begin position="269"/>
        <end position="289"/>
    </location>
</feature>
<feature type="transmembrane region" description="Helical" evidence="9">
    <location>
        <begin position="61"/>
        <end position="80"/>
    </location>
</feature>
<evidence type="ECO:0000256" key="7">
    <source>
        <dbReference type="ARBA" id="ARBA00023065"/>
    </source>
</evidence>
<comment type="similarity">
    <text evidence="2">Belongs to the monovalent cation:proton antiporter 2 (CPA2) transporter (TC 2.A.37) family.</text>
</comment>
<sequence length="406" mass="41349">MDSSPITSLVVIAAIAAAAPLLGRAVGRVVKIPLVVFEIVLGILLGPSLLGWVQPNEFTEMLADFGLAMLFFLAGNEIDFARIKGRPMQRAGLGWLVSLVIGVGAGILFSPTVGAGVFIGVALTSTALGTIMPVLRDAGELRTPFGISTTAVGAVGEFGPLLAITLFLSGTTPLHATLVLIGFAVITGGAIWLAANGAGKRLHALITSTIHTSGQFAVRLVILILVSLVGLSVALGIDMLLGAFAAGVLYRLLLAGAPERDAELVEAKIEAIGFGFLVPIFFINTGVTFDLGGLVSDPQALLLLPLFVVALLVVRGLPSTLAAPPGAALADRGALLLFGATGLPIIVAVTAIGVDQGALDTGTAAALVAAGMLSVLLFPLLGLALHKRSPGYAVRPPDADMTVEEA</sequence>
<feature type="transmembrane region" description="Helical" evidence="9">
    <location>
        <begin position="115"/>
        <end position="135"/>
    </location>
</feature>
<feature type="transmembrane region" description="Helical" evidence="9">
    <location>
        <begin position="6"/>
        <end position="23"/>
    </location>
</feature>
<feature type="transmembrane region" description="Helical" evidence="9">
    <location>
        <begin position="301"/>
        <end position="322"/>
    </location>
</feature>
<dbReference type="PANTHER" id="PTHR43562">
    <property type="entry name" value="NAPA-TYPE SODIUM/HYDROGEN ANTIPORTER"/>
    <property type="match status" value="1"/>
</dbReference>
<organism evidence="11 12">
    <name type="scientific">Microterricola gilva</name>
    <dbReference type="NCBI Taxonomy" id="393267"/>
    <lineage>
        <taxon>Bacteria</taxon>
        <taxon>Bacillati</taxon>
        <taxon>Actinomycetota</taxon>
        <taxon>Actinomycetes</taxon>
        <taxon>Micrococcales</taxon>
        <taxon>Microbacteriaceae</taxon>
        <taxon>Microterricola</taxon>
    </lineage>
</organism>
<protein>
    <submittedName>
        <fullName evidence="11">Transporter (CPA2 family)</fullName>
    </submittedName>
</protein>
<dbReference type="Gene3D" id="1.20.1530.20">
    <property type="match status" value="1"/>
</dbReference>
<dbReference type="EMBL" id="SHLC01000001">
    <property type="protein sequence ID" value="RZU64840.1"/>
    <property type="molecule type" value="Genomic_DNA"/>
</dbReference>
<dbReference type="RefSeq" id="WP_207226200.1">
    <property type="nucleotide sequence ID" value="NZ_SHLC01000001.1"/>
</dbReference>
<dbReference type="Pfam" id="PF00999">
    <property type="entry name" value="Na_H_Exchanger"/>
    <property type="match status" value="1"/>
</dbReference>
<feature type="transmembrane region" description="Helical" evidence="9">
    <location>
        <begin position="92"/>
        <end position="109"/>
    </location>
</feature>
<feature type="transmembrane region" description="Helical" evidence="9">
    <location>
        <begin position="364"/>
        <end position="385"/>
    </location>
</feature>
<dbReference type="InterPro" id="IPR006153">
    <property type="entry name" value="Cation/H_exchanger_TM"/>
</dbReference>
<comment type="subcellular location">
    <subcellularLocation>
        <location evidence="1">Membrane</location>
        <topology evidence="1">Multi-pass membrane protein</topology>
    </subcellularLocation>
</comment>
<dbReference type="PANTHER" id="PTHR43562:SF1">
    <property type="entry name" value="NA(+)_H(+) ANTIPORTER YJBQ-RELATED"/>
    <property type="match status" value="1"/>
</dbReference>
<proteinExistence type="inferred from homology"/>
<dbReference type="GO" id="GO:0015297">
    <property type="term" value="F:antiporter activity"/>
    <property type="evidence" value="ECO:0007669"/>
    <property type="project" value="UniProtKB-KW"/>
</dbReference>
<keyword evidence="7" id="KW-0406">Ion transport</keyword>
<gene>
    <name evidence="11" type="ORF">EV379_1151</name>
</gene>